<protein>
    <submittedName>
        <fullName evidence="1">Uncharacterized protein</fullName>
    </submittedName>
</protein>
<reference evidence="1 2" key="2">
    <citation type="journal article" date="2022" name="Mol. Ecol. Resour.">
        <title>The genomes of chicory, endive, great burdock and yacon provide insights into Asteraceae paleo-polyploidization history and plant inulin production.</title>
        <authorList>
            <person name="Fan W."/>
            <person name="Wang S."/>
            <person name="Wang H."/>
            <person name="Wang A."/>
            <person name="Jiang F."/>
            <person name="Liu H."/>
            <person name="Zhao H."/>
            <person name="Xu D."/>
            <person name="Zhang Y."/>
        </authorList>
    </citation>
    <scope>NUCLEOTIDE SEQUENCE [LARGE SCALE GENOMIC DNA]</scope>
    <source>
        <strain evidence="2">cv. Niubang</strain>
    </source>
</reference>
<gene>
    <name evidence="1" type="ORF">L6452_12259</name>
</gene>
<comment type="caution">
    <text evidence="1">The sequence shown here is derived from an EMBL/GenBank/DDBJ whole genome shotgun (WGS) entry which is preliminary data.</text>
</comment>
<dbReference type="EMBL" id="CM042049">
    <property type="protein sequence ID" value="KAI3748863.1"/>
    <property type="molecule type" value="Genomic_DNA"/>
</dbReference>
<evidence type="ECO:0000313" key="2">
    <source>
        <dbReference type="Proteomes" id="UP001055879"/>
    </source>
</evidence>
<evidence type="ECO:0000313" key="1">
    <source>
        <dbReference type="EMBL" id="KAI3748863.1"/>
    </source>
</evidence>
<reference evidence="2" key="1">
    <citation type="journal article" date="2022" name="Mol. Ecol. Resour.">
        <title>The genomes of chicory, endive, great burdock and yacon provide insights into Asteraceae palaeo-polyploidization history and plant inulin production.</title>
        <authorList>
            <person name="Fan W."/>
            <person name="Wang S."/>
            <person name="Wang H."/>
            <person name="Wang A."/>
            <person name="Jiang F."/>
            <person name="Liu H."/>
            <person name="Zhao H."/>
            <person name="Xu D."/>
            <person name="Zhang Y."/>
        </authorList>
    </citation>
    <scope>NUCLEOTIDE SEQUENCE [LARGE SCALE GENOMIC DNA]</scope>
    <source>
        <strain evidence="2">cv. Niubang</strain>
    </source>
</reference>
<proteinExistence type="predicted"/>
<keyword evidence="2" id="KW-1185">Reference proteome</keyword>
<accession>A0ACB9DRB8</accession>
<organism evidence="1 2">
    <name type="scientific">Arctium lappa</name>
    <name type="common">Greater burdock</name>
    <name type="synonym">Lappa major</name>
    <dbReference type="NCBI Taxonomy" id="4217"/>
    <lineage>
        <taxon>Eukaryota</taxon>
        <taxon>Viridiplantae</taxon>
        <taxon>Streptophyta</taxon>
        <taxon>Embryophyta</taxon>
        <taxon>Tracheophyta</taxon>
        <taxon>Spermatophyta</taxon>
        <taxon>Magnoliopsida</taxon>
        <taxon>eudicotyledons</taxon>
        <taxon>Gunneridae</taxon>
        <taxon>Pentapetalae</taxon>
        <taxon>asterids</taxon>
        <taxon>campanulids</taxon>
        <taxon>Asterales</taxon>
        <taxon>Asteraceae</taxon>
        <taxon>Carduoideae</taxon>
        <taxon>Cardueae</taxon>
        <taxon>Arctiinae</taxon>
        <taxon>Arctium</taxon>
    </lineage>
</organism>
<dbReference type="Proteomes" id="UP001055879">
    <property type="component" value="Linkage Group LG03"/>
</dbReference>
<name>A0ACB9DRB8_ARCLA</name>
<sequence length="71" mass="7918">MVINFLEENRKVAPVTASPSPVMLVSTASSFNLEAYVLDSRWFKVARTGWVALTRESGVDSSYLRGYSYPV</sequence>